<proteinExistence type="predicted"/>
<organism evidence="11 12">
    <name type="scientific">Hartmannibacter diazotrophicus</name>
    <dbReference type="NCBI Taxonomy" id="1482074"/>
    <lineage>
        <taxon>Bacteria</taxon>
        <taxon>Pseudomonadati</taxon>
        <taxon>Pseudomonadota</taxon>
        <taxon>Alphaproteobacteria</taxon>
        <taxon>Hyphomicrobiales</taxon>
        <taxon>Pleomorphomonadaceae</taxon>
        <taxon>Hartmannibacter</taxon>
    </lineage>
</organism>
<dbReference type="PANTHER" id="PTHR34981">
    <property type="entry name" value="CELL DIVISION PROTEIN ZAPA"/>
    <property type="match status" value="1"/>
</dbReference>
<dbReference type="GO" id="GO:0005829">
    <property type="term" value="C:cytosol"/>
    <property type="evidence" value="ECO:0007669"/>
    <property type="project" value="TreeGrafter"/>
</dbReference>
<dbReference type="Proteomes" id="UP000223606">
    <property type="component" value="Chromosome 1"/>
</dbReference>
<keyword evidence="3" id="KW-0963">Cytoplasm</keyword>
<name>A0A2C9DBT5_9HYPH</name>
<dbReference type="GO" id="GO:0043093">
    <property type="term" value="P:FtsZ-dependent cytokinesis"/>
    <property type="evidence" value="ECO:0007669"/>
    <property type="project" value="TreeGrafter"/>
</dbReference>
<accession>A0A2C9DBT5</accession>
<keyword evidence="10" id="KW-0175">Coiled coil</keyword>
<dbReference type="EMBL" id="LT960614">
    <property type="protein sequence ID" value="SON57181.1"/>
    <property type="molecule type" value="Genomic_DNA"/>
</dbReference>
<dbReference type="PANTHER" id="PTHR34981:SF1">
    <property type="entry name" value="CELL DIVISION PROTEIN ZAPA"/>
    <property type="match status" value="1"/>
</dbReference>
<dbReference type="Pfam" id="PF05164">
    <property type="entry name" value="ZapA"/>
    <property type="match status" value="1"/>
</dbReference>
<dbReference type="InterPro" id="IPR036192">
    <property type="entry name" value="Cell_div_ZapA-like_sf"/>
</dbReference>
<keyword evidence="6" id="KW-0131">Cell cycle</keyword>
<evidence type="ECO:0000256" key="5">
    <source>
        <dbReference type="ARBA" id="ARBA00023210"/>
    </source>
</evidence>
<evidence type="ECO:0000256" key="3">
    <source>
        <dbReference type="ARBA" id="ARBA00022490"/>
    </source>
</evidence>
<gene>
    <name evidence="11" type="ORF">HDIA_3640</name>
</gene>
<dbReference type="OrthoDB" id="9797575at2"/>
<dbReference type="GO" id="GO:0000917">
    <property type="term" value="P:division septum assembly"/>
    <property type="evidence" value="ECO:0007669"/>
    <property type="project" value="UniProtKB-KW"/>
</dbReference>
<keyword evidence="12" id="KW-1185">Reference proteome</keyword>
<keyword evidence="4 11" id="KW-0132">Cell division</keyword>
<comment type="function">
    <text evidence="7">Activator of cell division through the inhibition of FtsZ GTPase activity, therefore promoting FtsZ assembly into bundles of protofilaments necessary for the formation of the division Z ring. It is recruited early at mid-cell but it is not essential for cell division.</text>
</comment>
<evidence type="ECO:0000256" key="1">
    <source>
        <dbReference type="ARBA" id="ARBA00004496"/>
    </source>
</evidence>
<dbReference type="RefSeq" id="WP_099557475.1">
    <property type="nucleotide sequence ID" value="NZ_LT960614.1"/>
</dbReference>
<dbReference type="AlphaFoldDB" id="A0A2C9DBT5"/>
<dbReference type="Gene3D" id="3.30.160.880">
    <property type="entry name" value="Cell division protein ZapA protomer, N-terminal domain"/>
    <property type="match status" value="1"/>
</dbReference>
<comment type="subcellular location">
    <subcellularLocation>
        <location evidence="1">Cytoplasm</location>
    </subcellularLocation>
</comment>
<sequence length="122" mass="13926">MAQVTVTIAGKVYRMACDDGQEEHLFGLARRLDEQVDEMRKIFGEIGDQRLIVMSALTVYDQLAELERRLKGVQAEVDGLRESRDHLIERQGEIETGYMSRLSSLVGRIDRITETLTPREDS</sequence>
<dbReference type="KEGG" id="hdi:HDIA_3640"/>
<comment type="subunit">
    <text evidence="8">Homodimer. Interacts with FtsZ.</text>
</comment>
<reference evidence="12" key="1">
    <citation type="submission" date="2017-09" db="EMBL/GenBank/DDBJ databases">
        <title>Genome sequence of Nannocystis excedens DSM 71.</title>
        <authorList>
            <person name="Blom J."/>
        </authorList>
    </citation>
    <scope>NUCLEOTIDE SEQUENCE [LARGE SCALE GENOMIC DNA]</scope>
    <source>
        <strain evidence="12">type strain: E19</strain>
    </source>
</reference>
<feature type="coiled-coil region" evidence="10">
    <location>
        <begin position="56"/>
        <end position="90"/>
    </location>
</feature>
<evidence type="ECO:0000256" key="9">
    <source>
        <dbReference type="ARBA" id="ARBA00033158"/>
    </source>
</evidence>
<evidence type="ECO:0000256" key="2">
    <source>
        <dbReference type="ARBA" id="ARBA00015195"/>
    </source>
</evidence>
<evidence type="ECO:0000313" key="11">
    <source>
        <dbReference type="EMBL" id="SON57181.1"/>
    </source>
</evidence>
<evidence type="ECO:0000313" key="12">
    <source>
        <dbReference type="Proteomes" id="UP000223606"/>
    </source>
</evidence>
<dbReference type="SUPFAM" id="SSF102829">
    <property type="entry name" value="Cell division protein ZapA-like"/>
    <property type="match status" value="1"/>
</dbReference>
<dbReference type="GO" id="GO:0030428">
    <property type="term" value="C:cell septum"/>
    <property type="evidence" value="ECO:0007669"/>
    <property type="project" value="TreeGrafter"/>
</dbReference>
<protein>
    <recommendedName>
        <fullName evidence="2">Cell division protein ZapA</fullName>
    </recommendedName>
    <alternativeName>
        <fullName evidence="9">Z ring-associated protein ZapA</fullName>
    </alternativeName>
</protein>
<evidence type="ECO:0000256" key="6">
    <source>
        <dbReference type="ARBA" id="ARBA00023306"/>
    </source>
</evidence>
<dbReference type="InterPro" id="IPR042233">
    <property type="entry name" value="Cell_div_ZapA_N"/>
</dbReference>
<evidence type="ECO:0000256" key="7">
    <source>
        <dbReference type="ARBA" id="ARBA00024910"/>
    </source>
</evidence>
<evidence type="ECO:0000256" key="8">
    <source>
        <dbReference type="ARBA" id="ARBA00026068"/>
    </source>
</evidence>
<evidence type="ECO:0000256" key="10">
    <source>
        <dbReference type="SAM" id="Coils"/>
    </source>
</evidence>
<dbReference type="GO" id="GO:0032153">
    <property type="term" value="C:cell division site"/>
    <property type="evidence" value="ECO:0007669"/>
    <property type="project" value="TreeGrafter"/>
</dbReference>
<evidence type="ECO:0000256" key="4">
    <source>
        <dbReference type="ARBA" id="ARBA00022618"/>
    </source>
</evidence>
<dbReference type="InterPro" id="IPR007838">
    <property type="entry name" value="Cell_div_ZapA-like"/>
</dbReference>
<keyword evidence="5" id="KW-0717">Septation</keyword>
<dbReference type="GO" id="GO:0000921">
    <property type="term" value="P:septin ring assembly"/>
    <property type="evidence" value="ECO:0007669"/>
    <property type="project" value="TreeGrafter"/>
</dbReference>